<comment type="cofactor">
    <cofactor evidence="1 7">
        <name>Mg(2+)</name>
        <dbReference type="ChEBI" id="CHEBI:18420"/>
    </cofactor>
</comment>
<dbReference type="Proteomes" id="UP000322917">
    <property type="component" value="Unassembled WGS sequence"/>
</dbReference>
<dbReference type="RefSeq" id="WP_394349553.1">
    <property type="nucleotide sequence ID" value="NZ_FQZD01000004.1"/>
</dbReference>
<dbReference type="InterPro" id="IPR027417">
    <property type="entry name" value="P-loop_NTPase"/>
</dbReference>
<dbReference type="PANTHER" id="PTHR43873">
    <property type="entry name" value="COBYRINATE A,C-DIAMIDE SYNTHASE"/>
    <property type="match status" value="1"/>
</dbReference>
<evidence type="ECO:0000259" key="9">
    <source>
        <dbReference type="Pfam" id="PF07685"/>
    </source>
</evidence>
<comment type="similarity">
    <text evidence="7">Belongs to the CobB/CbiA family.</text>
</comment>
<dbReference type="Pfam" id="PF07685">
    <property type="entry name" value="GATase_3"/>
    <property type="match status" value="1"/>
</dbReference>
<dbReference type="EMBL" id="FQZD01000004">
    <property type="protein sequence ID" value="SHI32771.1"/>
    <property type="molecule type" value="Genomic_DNA"/>
</dbReference>
<comment type="domain">
    <text evidence="7">Comprises of two domains. The C-terminal domain contains the binding site for glutamine and catalyzes the hydrolysis of this substrate to glutamate and ammonia. The N-terminal domain is anticipated to bind ATP and cobyrinate and catalyzes the ultimate synthesis of the diamide product. The ammonia produced via the glutaminase domain is probably translocated to the adjacent domain via a molecular tunnel, where it reacts with an activated intermediate.</text>
</comment>
<evidence type="ECO:0000313" key="10">
    <source>
        <dbReference type="EMBL" id="SHI32771.1"/>
    </source>
</evidence>
<evidence type="ECO:0000256" key="5">
    <source>
        <dbReference type="ARBA" id="ARBA00022842"/>
    </source>
</evidence>
<feature type="active site" description="Nucleophile" evidence="7">
    <location>
        <position position="328"/>
    </location>
</feature>
<dbReference type="HAMAP" id="MF_00027">
    <property type="entry name" value="CobB_CbiA"/>
    <property type="match status" value="1"/>
</dbReference>
<evidence type="ECO:0000313" key="11">
    <source>
        <dbReference type="Proteomes" id="UP000322917"/>
    </source>
</evidence>
<dbReference type="Gene3D" id="3.40.50.300">
    <property type="entry name" value="P-loop containing nucleotide triphosphate hydrolases"/>
    <property type="match status" value="2"/>
</dbReference>
<dbReference type="GO" id="GO:0042242">
    <property type="term" value="F:cobyrinic acid a,c-diamide synthase activity"/>
    <property type="evidence" value="ECO:0007669"/>
    <property type="project" value="UniProtKB-UniRule"/>
</dbReference>
<evidence type="ECO:0000256" key="2">
    <source>
        <dbReference type="ARBA" id="ARBA00022598"/>
    </source>
</evidence>
<dbReference type="SUPFAM" id="SSF52540">
    <property type="entry name" value="P-loop containing nucleoside triphosphate hydrolases"/>
    <property type="match status" value="1"/>
</dbReference>
<dbReference type="NCBIfam" id="NF002204">
    <property type="entry name" value="PRK01077.1"/>
    <property type="match status" value="1"/>
</dbReference>
<dbReference type="InterPro" id="IPR002586">
    <property type="entry name" value="CobQ/CobB/MinD/ParA_Nub-bd_dom"/>
</dbReference>
<feature type="domain" description="CobQ/CobB/MinD/ParA nucleotide binding" evidence="8">
    <location>
        <begin position="8"/>
        <end position="189"/>
    </location>
</feature>
<evidence type="ECO:0000256" key="1">
    <source>
        <dbReference type="ARBA" id="ARBA00001946"/>
    </source>
</evidence>
<dbReference type="PANTHER" id="PTHR43873:SF1">
    <property type="entry name" value="COBYRINATE A,C-DIAMIDE SYNTHASE"/>
    <property type="match status" value="1"/>
</dbReference>
<accession>A0A1M6A8J4</accession>
<keyword evidence="11" id="KW-1185">Reference proteome</keyword>
<dbReference type="InterPro" id="IPR011698">
    <property type="entry name" value="GATase_3"/>
</dbReference>
<keyword evidence="6 7" id="KW-0315">Glutamine amidotransferase</keyword>
<sequence length="468" mass="50387">MQKNIPRIVVAGTQSGVGKTTVVTGLLAALVARSMNVQSYKVGPDYIDPGFHSLASGKLAHNLDTWLMPAELTAKLFVNTAQASELAVIEGVMGLYDGGRQGISSTAALAKLLKAPVVLVVDAKSMGESIAATVLGYKNYDPEVHIAGVIVNRLGSATHKELVLEALQKIHMPVLGCLFRDPGIVLPERHLGLMPVTEYAPETFAADLGKVMENQLELDRIIELAGKAVPLDLPPAEHVPEVPRLRIGVAQDQAFSFYYPESLSVLQVLGAELVPFSPLTDQDLPAVDGLLLGGGFPEMFAQALTANRAMRAAVRLAAQKGMPVYAECGGLMYLTRQLVDFSGQAYEMAGVIPATCVMEQKLQTVGYVEAMPLKDNLLCAAGQSLRGHEFHFSRLVPDAAGSFPWAFTMIKLRTGTGYPGGYAADNVLASYLHMHFAGNKPAAHRFMKACMQYREQKQTGLNKVKNLE</sequence>
<evidence type="ECO:0000259" key="8">
    <source>
        <dbReference type="Pfam" id="PF01656"/>
    </source>
</evidence>
<dbReference type="Gene3D" id="3.40.50.880">
    <property type="match status" value="1"/>
</dbReference>
<evidence type="ECO:0000256" key="6">
    <source>
        <dbReference type="ARBA" id="ARBA00022962"/>
    </source>
</evidence>
<feature type="site" description="Increases nucleophilicity of active site Cys" evidence="7">
    <location>
        <position position="433"/>
    </location>
</feature>
<comment type="pathway">
    <text evidence="7">Cofactor biosynthesis; adenosylcobalamin biosynthesis; cob(II)yrinate a,c-diamide from sirohydrochlorin (anaerobic route): step 10/10.</text>
</comment>
<keyword evidence="3 7" id="KW-0547">Nucleotide-binding</keyword>
<dbReference type="AlphaFoldDB" id="A0A1M6A8J4"/>
<dbReference type="SUPFAM" id="SSF52317">
    <property type="entry name" value="Class I glutamine amidotransferase-like"/>
    <property type="match status" value="1"/>
</dbReference>
<evidence type="ECO:0000256" key="3">
    <source>
        <dbReference type="ARBA" id="ARBA00022741"/>
    </source>
</evidence>
<keyword evidence="2 7" id="KW-0436">Ligase</keyword>
<dbReference type="InterPro" id="IPR029062">
    <property type="entry name" value="Class_I_gatase-like"/>
</dbReference>
<dbReference type="CDD" id="cd03130">
    <property type="entry name" value="GATase1_CobB"/>
    <property type="match status" value="1"/>
</dbReference>
<reference evidence="10 11" key="1">
    <citation type="submission" date="2016-11" db="EMBL/GenBank/DDBJ databases">
        <authorList>
            <person name="Varghese N."/>
            <person name="Submissions S."/>
        </authorList>
    </citation>
    <scope>NUCLEOTIDE SEQUENCE [LARGE SCALE GENOMIC DNA]</scope>
    <source>
        <strain evidence="10 11">DSM 15287</strain>
    </source>
</reference>
<keyword evidence="7" id="KW-0169">Cobalamin biosynthesis</keyword>
<feature type="domain" description="CobB/CobQ-like glutamine amidotransferase" evidence="9">
    <location>
        <begin position="246"/>
        <end position="439"/>
    </location>
</feature>
<comment type="function">
    <text evidence="7">Catalyzes the ATP-dependent amidation of the two carboxylate groups at positions a and c of cobyrinate, using either L-glutamine or ammonia as the nitrogen source.</text>
</comment>
<protein>
    <recommendedName>
        <fullName evidence="7">Cobyrinate a,c-diamide synthase</fullName>
        <ecNumber evidence="7">6.3.5.11</ecNumber>
    </recommendedName>
    <alternativeName>
        <fullName evidence="7">Cobyrinic acid a,c-diamide synthetase</fullName>
    </alternativeName>
</protein>
<dbReference type="GO" id="GO:0009236">
    <property type="term" value="P:cobalamin biosynthetic process"/>
    <property type="evidence" value="ECO:0007669"/>
    <property type="project" value="UniProtKB-UniRule"/>
</dbReference>
<dbReference type="Pfam" id="PF01656">
    <property type="entry name" value="CbiA"/>
    <property type="match status" value="1"/>
</dbReference>
<comment type="catalytic activity">
    <reaction evidence="7">
        <text>cob(II)yrinate + 2 L-glutamine + 2 ATP + 2 H2O = cob(II)yrinate a,c diamide + 2 L-glutamate + 2 ADP + 2 phosphate + 2 H(+)</text>
        <dbReference type="Rhea" id="RHEA:26289"/>
        <dbReference type="ChEBI" id="CHEBI:15377"/>
        <dbReference type="ChEBI" id="CHEBI:15378"/>
        <dbReference type="ChEBI" id="CHEBI:29985"/>
        <dbReference type="ChEBI" id="CHEBI:30616"/>
        <dbReference type="ChEBI" id="CHEBI:43474"/>
        <dbReference type="ChEBI" id="CHEBI:58359"/>
        <dbReference type="ChEBI" id="CHEBI:58537"/>
        <dbReference type="ChEBI" id="CHEBI:58894"/>
        <dbReference type="ChEBI" id="CHEBI:456216"/>
        <dbReference type="EC" id="6.3.5.11"/>
    </reaction>
</comment>
<dbReference type="CDD" id="cd05388">
    <property type="entry name" value="CobB_N"/>
    <property type="match status" value="1"/>
</dbReference>
<dbReference type="NCBIfam" id="TIGR00379">
    <property type="entry name" value="cobB"/>
    <property type="match status" value="1"/>
</dbReference>
<keyword evidence="5 7" id="KW-0460">Magnesium</keyword>
<evidence type="ECO:0000256" key="7">
    <source>
        <dbReference type="HAMAP-Rule" id="MF_00027"/>
    </source>
</evidence>
<dbReference type="PROSITE" id="PS51274">
    <property type="entry name" value="GATASE_COBBQ"/>
    <property type="match status" value="1"/>
</dbReference>
<dbReference type="EC" id="6.3.5.11" evidence="7"/>
<dbReference type="UniPathway" id="UPA00148">
    <property type="reaction ID" value="UER00231"/>
</dbReference>
<dbReference type="InterPro" id="IPR004484">
    <property type="entry name" value="CbiA/CobB_synth"/>
</dbReference>
<evidence type="ECO:0000256" key="4">
    <source>
        <dbReference type="ARBA" id="ARBA00022840"/>
    </source>
</evidence>
<name>A0A1M6A8J4_9FIRM</name>
<gene>
    <name evidence="7" type="primary">cbiA</name>
    <name evidence="10" type="ORF">SAMN02745170_00067</name>
</gene>
<organism evidence="10 11">
    <name type="scientific">Propionispora hippei DSM 15287</name>
    <dbReference type="NCBI Taxonomy" id="1123003"/>
    <lineage>
        <taxon>Bacteria</taxon>
        <taxon>Bacillati</taxon>
        <taxon>Bacillota</taxon>
        <taxon>Negativicutes</taxon>
        <taxon>Selenomonadales</taxon>
        <taxon>Sporomusaceae</taxon>
        <taxon>Propionispora</taxon>
    </lineage>
</organism>
<dbReference type="GO" id="GO:0005524">
    <property type="term" value="F:ATP binding"/>
    <property type="evidence" value="ECO:0007669"/>
    <property type="project" value="UniProtKB-UniRule"/>
</dbReference>
<keyword evidence="4 7" id="KW-0067">ATP-binding</keyword>
<proteinExistence type="inferred from homology"/>
<comment type="miscellaneous">
    <text evidence="7">The a and c carboxylates of cobyrinate are activated for nucleophilic attack via formation of a phosphorylated intermediate by ATP. CbiA catalyzes first the amidation of the c-carboxylate, and then that of the a-carboxylate.</text>
</comment>